<reference evidence="9" key="1">
    <citation type="journal article" date="2019" name="Int. J. Syst. Evol. Microbiol.">
        <title>The Global Catalogue of Microorganisms (GCM) 10K type strain sequencing project: providing services to taxonomists for standard genome sequencing and annotation.</title>
        <authorList>
            <consortium name="The Broad Institute Genomics Platform"/>
            <consortium name="The Broad Institute Genome Sequencing Center for Infectious Disease"/>
            <person name="Wu L."/>
            <person name="Ma J."/>
        </authorList>
    </citation>
    <scope>NUCLEOTIDE SEQUENCE [LARGE SCALE GENOMIC DNA]</scope>
    <source>
        <strain evidence="9">CCUG 60023</strain>
    </source>
</reference>
<keyword evidence="4 6" id="KW-1133">Transmembrane helix</keyword>
<name>A0ABW3FCC7_9HYPH</name>
<comment type="similarity">
    <text evidence="6">Belongs to the TVP38/TMEM64 family.</text>
</comment>
<feature type="transmembrane region" description="Helical" evidence="6">
    <location>
        <begin position="212"/>
        <end position="232"/>
    </location>
</feature>
<evidence type="ECO:0000256" key="4">
    <source>
        <dbReference type="ARBA" id="ARBA00022989"/>
    </source>
</evidence>
<evidence type="ECO:0000313" key="9">
    <source>
        <dbReference type="Proteomes" id="UP001597101"/>
    </source>
</evidence>
<evidence type="ECO:0000256" key="6">
    <source>
        <dbReference type="RuleBase" id="RU366058"/>
    </source>
</evidence>
<feature type="transmembrane region" description="Helical" evidence="6">
    <location>
        <begin position="58"/>
        <end position="82"/>
    </location>
</feature>
<keyword evidence="9" id="KW-1185">Reference proteome</keyword>
<evidence type="ECO:0000256" key="2">
    <source>
        <dbReference type="ARBA" id="ARBA00022475"/>
    </source>
</evidence>
<dbReference type="InterPro" id="IPR032816">
    <property type="entry name" value="VTT_dom"/>
</dbReference>
<feature type="domain" description="VTT" evidence="7">
    <location>
        <begin position="82"/>
        <end position="199"/>
    </location>
</feature>
<dbReference type="EMBL" id="JBHTJV010000003">
    <property type="protein sequence ID" value="MFD0916111.1"/>
    <property type="molecule type" value="Genomic_DNA"/>
</dbReference>
<keyword evidence="3 6" id="KW-0812">Transmembrane</keyword>
<keyword evidence="2 6" id="KW-1003">Cell membrane</keyword>
<dbReference type="PANTHER" id="PTHR12677:SF59">
    <property type="entry name" value="GOLGI APPARATUS MEMBRANE PROTEIN TVP38-RELATED"/>
    <property type="match status" value="1"/>
</dbReference>
<gene>
    <name evidence="8" type="ORF">ACFQ14_06800</name>
</gene>
<protein>
    <recommendedName>
        <fullName evidence="6">TVP38/TMEM64 family membrane protein</fullName>
    </recommendedName>
</protein>
<feature type="transmembrane region" description="Helical" evidence="6">
    <location>
        <begin position="94"/>
        <end position="122"/>
    </location>
</feature>
<dbReference type="RefSeq" id="WP_377211943.1">
    <property type="nucleotide sequence ID" value="NZ_JBHTJV010000003.1"/>
</dbReference>
<proteinExistence type="inferred from homology"/>
<sequence>MSGKSSSIEAPIAESNTQKAVRRVPWLKIFIGVAVIALLIFGYRMLPLQEWITAFQQWVQGYGIVGWFIFIVVYALTSFALLPGSFLTLAAGVIWGLGGFPIVVVGATIGSALSFLAARYLFKDKVQAKVAEYPKFNAVNQAIGEEGWKVVGLLRLSPALPFSLQNWFLGITPVGFLPSQIATFFGIMPGTLLYVWIGSLGGQAAGGDDMSVAKWIVGGLGIAATLLVTVLVTKKANAKLKEFAVD</sequence>
<keyword evidence="5 6" id="KW-0472">Membrane</keyword>
<evidence type="ECO:0000259" key="7">
    <source>
        <dbReference type="Pfam" id="PF09335"/>
    </source>
</evidence>
<comment type="caution">
    <text evidence="8">The sequence shown here is derived from an EMBL/GenBank/DDBJ whole genome shotgun (WGS) entry which is preliminary data.</text>
</comment>
<evidence type="ECO:0000256" key="3">
    <source>
        <dbReference type="ARBA" id="ARBA00022692"/>
    </source>
</evidence>
<feature type="transmembrane region" description="Helical" evidence="6">
    <location>
        <begin position="181"/>
        <end position="200"/>
    </location>
</feature>
<feature type="transmembrane region" description="Helical" evidence="6">
    <location>
        <begin position="26"/>
        <end position="46"/>
    </location>
</feature>
<dbReference type="InterPro" id="IPR015414">
    <property type="entry name" value="TMEM64"/>
</dbReference>
<evidence type="ECO:0000256" key="5">
    <source>
        <dbReference type="ARBA" id="ARBA00023136"/>
    </source>
</evidence>
<comment type="subcellular location">
    <subcellularLocation>
        <location evidence="1 6">Cell membrane</location>
        <topology evidence="1 6">Multi-pass membrane protein</topology>
    </subcellularLocation>
</comment>
<dbReference type="PANTHER" id="PTHR12677">
    <property type="entry name" value="GOLGI APPARATUS MEMBRANE PROTEIN TVP38-RELATED"/>
    <property type="match status" value="1"/>
</dbReference>
<organism evidence="8 9">
    <name type="scientific">Pseudahrensia aquimaris</name>
    <dbReference type="NCBI Taxonomy" id="744461"/>
    <lineage>
        <taxon>Bacteria</taxon>
        <taxon>Pseudomonadati</taxon>
        <taxon>Pseudomonadota</taxon>
        <taxon>Alphaproteobacteria</taxon>
        <taxon>Hyphomicrobiales</taxon>
        <taxon>Ahrensiaceae</taxon>
        <taxon>Pseudahrensia</taxon>
    </lineage>
</organism>
<dbReference type="Proteomes" id="UP001597101">
    <property type="component" value="Unassembled WGS sequence"/>
</dbReference>
<dbReference type="Pfam" id="PF09335">
    <property type="entry name" value="VTT_dom"/>
    <property type="match status" value="1"/>
</dbReference>
<accession>A0ABW3FCC7</accession>
<evidence type="ECO:0000256" key="1">
    <source>
        <dbReference type="ARBA" id="ARBA00004651"/>
    </source>
</evidence>
<evidence type="ECO:0000313" key="8">
    <source>
        <dbReference type="EMBL" id="MFD0916111.1"/>
    </source>
</evidence>